<evidence type="ECO:0000313" key="3">
    <source>
        <dbReference type="EMBL" id="EAJ1077378.1"/>
    </source>
</evidence>
<reference evidence="4 8" key="1">
    <citation type="submission" date="2018-05" db="EMBL/GenBank/DDBJ databases">
        <authorList>
            <consortium name="GenomeTrakr network: Whole genome sequencing for foodborne pathogen traceback"/>
        </authorList>
    </citation>
    <scope>NUCLEOTIDE SEQUENCE [LARGE SCALE GENOMIC DNA]</scope>
    <source>
        <strain evidence="4 8">NC_C6016</strain>
    </source>
</reference>
<evidence type="ECO:0000313" key="11">
    <source>
        <dbReference type="Proteomes" id="UP000411403"/>
    </source>
</evidence>
<evidence type="ECO:0000313" key="8">
    <source>
        <dbReference type="Proteomes" id="UP000361993"/>
    </source>
</evidence>
<dbReference type="Proteomes" id="UP000409545">
    <property type="component" value="Unassembled WGS sequence"/>
</dbReference>
<dbReference type="PROSITE" id="PS51257">
    <property type="entry name" value="PROKAR_LIPOPROTEIN"/>
    <property type="match status" value="1"/>
</dbReference>
<evidence type="ECO:0000313" key="6">
    <source>
        <dbReference type="EMBL" id="EAK5104189.1"/>
    </source>
</evidence>
<evidence type="ECO:0000313" key="12">
    <source>
        <dbReference type="Proteomes" id="UP000557830"/>
    </source>
</evidence>
<dbReference type="eggNOG" id="COG3187">
    <property type="taxonomic scope" value="Bacteria"/>
</dbReference>
<dbReference type="OrthoDB" id="5348860at2"/>
<dbReference type="EMBL" id="AACDUL010000009">
    <property type="protein sequence ID" value="EAK1509744.1"/>
    <property type="molecule type" value="Genomic_DNA"/>
</dbReference>
<organism evidence="5 9">
    <name type="scientific">Campylobacter coli</name>
    <dbReference type="NCBI Taxonomy" id="195"/>
    <lineage>
        <taxon>Bacteria</taxon>
        <taxon>Pseudomonadati</taxon>
        <taxon>Campylobacterota</taxon>
        <taxon>Epsilonproteobacteria</taxon>
        <taxon>Campylobacterales</taxon>
        <taxon>Campylobacteraceae</taxon>
        <taxon>Campylobacter</taxon>
    </lineage>
</organism>
<dbReference type="PANTHER" id="PTHR35535:SF1">
    <property type="entry name" value="HEAT SHOCK PROTEIN HSLJ"/>
    <property type="match status" value="1"/>
</dbReference>
<dbReference type="EMBL" id="AACGFG010000015">
    <property type="protein sequence ID" value="EAK4358943.1"/>
    <property type="molecule type" value="Genomic_DNA"/>
</dbReference>
<feature type="domain" description="DUF306" evidence="2">
    <location>
        <begin position="47"/>
        <end position="139"/>
    </location>
</feature>
<dbReference type="Proteomes" id="UP000411403">
    <property type="component" value="Unassembled WGS sequence"/>
</dbReference>
<evidence type="ECO:0000313" key="10">
    <source>
        <dbReference type="Proteomes" id="UP000409545"/>
    </source>
</evidence>
<dbReference type="EMBL" id="AACGUZ010000016">
    <property type="protein sequence ID" value="EAK5104189.1"/>
    <property type="molecule type" value="Genomic_DNA"/>
</dbReference>
<evidence type="ECO:0000313" key="5">
    <source>
        <dbReference type="EMBL" id="EAK4358943.1"/>
    </source>
</evidence>
<dbReference type="InterPro" id="IPR005184">
    <property type="entry name" value="DUF306_Meta_HslJ"/>
</dbReference>
<reference evidence="5 9" key="2">
    <citation type="submission" date="2018-06" db="EMBL/GenBank/DDBJ databases">
        <authorList>
            <consortium name="NARMS: The National Antimicrobial Resistance Monitoring System"/>
        </authorList>
    </citation>
    <scope>NUCLEOTIDE SEQUENCE [LARGE SCALE GENOMIC DNA]</scope>
    <source>
        <strain evidence="7 11">CVM N17C171</strain>
        <strain evidence="5 9">FSIS11807978</strain>
        <strain evidence="3 12">FSIS1609200</strain>
        <strain evidence="6 10">FSIS1711007</strain>
    </source>
</reference>
<dbReference type="Gene3D" id="2.40.128.270">
    <property type="match status" value="1"/>
</dbReference>
<dbReference type="Proteomes" id="UP000361993">
    <property type="component" value="Unassembled WGS sequence"/>
</dbReference>
<evidence type="ECO:0000256" key="1">
    <source>
        <dbReference type="SAM" id="SignalP"/>
    </source>
</evidence>
<name>A0A0Q2KHE4_CAMCO</name>
<dbReference type="STRING" id="195.ATE51_01856"/>
<dbReference type="GeneID" id="66544157"/>
<keyword evidence="1" id="KW-0732">Signal</keyword>
<dbReference type="Proteomes" id="UP000557830">
    <property type="component" value="Unassembled WGS sequence"/>
</dbReference>
<feature type="signal peptide" evidence="1">
    <location>
        <begin position="1"/>
        <end position="24"/>
    </location>
</feature>
<dbReference type="RefSeq" id="WP_002776884.1">
    <property type="nucleotide sequence ID" value="NZ_AANHVQ020000025.1"/>
</dbReference>
<dbReference type="Pfam" id="PF03724">
    <property type="entry name" value="META"/>
    <property type="match status" value="1"/>
</dbReference>
<dbReference type="PANTHER" id="PTHR35535">
    <property type="entry name" value="HEAT SHOCK PROTEIN HSLJ"/>
    <property type="match status" value="1"/>
</dbReference>
<dbReference type="InterPro" id="IPR053147">
    <property type="entry name" value="Hsp_HslJ-like"/>
</dbReference>
<proteinExistence type="predicted"/>
<evidence type="ECO:0000313" key="9">
    <source>
        <dbReference type="Proteomes" id="UP000365807"/>
    </source>
</evidence>
<evidence type="ECO:0000313" key="4">
    <source>
        <dbReference type="EMBL" id="EAK1509744.1"/>
    </source>
</evidence>
<gene>
    <name evidence="6" type="ORF">B9Q54_07925</name>
    <name evidence="3" type="ORF">BU953_07160</name>
    <name evidence="5" type="ORF">C6T04_08500</name>
    <name evidence="4" type="ORF">CJD00_05650</name>
    <name evidence="7" type="ORF">DYU70_02125</name>
</gene>
<feature type="chain" id="PRO_5015044090" evidence="1">
    <location>
        <begin position="25"/>
        <end position="145"/>
    </location>
</feature>
<dbReference type="EMBL" id="AACSIE010000001">
    <property type="protein sequence ID" value="EAL9203960.1"/>
    <property type="molecule type" value="Genomic_DNA"/>
</dbReference>
<evidence type="ECO:0000259" key="2">
    <source>
        <dbReference type="Pfam" id="PF03724"/>
    </source>
</evidence>
<comment type="caution">
    <text evidence="5">The sequence shown here is derived from an EMBL/GenBank/DDBJ whole genome shotgun (WGS) entry which is preliminary data.</text>
</comment>
<dbReference type="EMBL" id="AABUYW010000013">
    <property type="protein sequence ID" value="EAJ1077378.1"/>
    <property type="molecule type" value="Genomic_DNA"/>
</dbReference>
<dbReference type="KEGG" id="ccoo:ATE51_01856"/>
<sequence length="145" mass="16287">MKKTLQIVLAAAFFAGCASTSVNSKSTSKISNEFMQNQLFEIDKIVVNGKTFDPKNAEENPNISFENNKFYGYAGCNRFFGSYQSNENTLEIQGDRVASTQMLCHPLDVMEFENAFLSNFKGSFTISNKNGKLILNNGEMEIFFK</sequence>
<dbReference type="InterPro" id="IPR038670">
    <property type="entry name" value="HslJ-like_sf"/>
</dbReference>
<accession>A0A0Q2KHE4</accession>
<protein>
    <submittedName>
        <fullName evidence="5">META domain-containing protein</fullName>
    </submittedName>
</protein>
<dbReference type="AlphaFoldDB" id="A0A0Q2KHE4"/>
<evidence type="ECO:0000313" key="7">
    <source>
        <dbReference type="EMBL" id="EAL9203960.1"/>
    </source>
</evidence>
<dbReference type="Proteomes" id="UP000365807">
    <property type="component" value="Unassembled WGS sequence"/>
</dbReference>